<keyword evidence="7 8" id="KW-0066">ATP synthesis</keyword>
<dbReference type="Pfam" id="PF00213">
    <property type="entry name" value="OSCP"/>
    <property type="match status" value="1"/>
</dbReference>
<evidence type="ECO:0000313" key="9">
    <source>
        <dbReference type="EMBL" id="MBT9314928.1"/>
    </source>
</evidence>
<keyword evidence="5 8" id="KW-0472">Membrane</keyword>
<comment type="similarity">
    <text evidence="8">Belongs to the ATPase delta chain family.</text>
</comment>
<keyword evidence="6 8" id="KW-0139">CF(1)</keyword>
<evidence type="ECO:0000256" key="8">
    <source>
        <dbReference type="HAMAP-Rule" id="MF_01416"/>
    </source>
</evidence>
<dbReference type="PANTHER" id="PTHR11910">
    <property type="entry name" value="ATP SYNTHASE DELTA CHAIN"/>
    <property type="match status" value="1"/>
</dbReference>
<organism evidence="9 10">
    <name type="scientific">Leptothoe spongobia TAU-MAC 1115</name>
    <dbReference type="NCBI Taxonomy" id="1967444"/>
    <lineage>
        <taxon>Bacteria</taxon>
        <taxon>Bacillati</taxon>
        <taxon>Cyanobacteriota</taxon>
        <taxon>Cyanophyceae</taxon>
        <taxon>Nodosilineales</taxon>
        <taxon>Cymatolegaceae</taxon>
        <taxon>Leptothoe</taxon>
        <taxon>Leptothoe spongobia</taxon>
    </lineage>
</organism>
<dbReference type="PROSITE" id="PS00389">
    <property type="entry name" value="ATPASE_DELTA"/>
    <property type="match status" value="1"/>
</dbReference>
<evidence type="ECO:0000256" key="5">
    <source>
        <dbReference type="ARBA" id="ARBA00023136"/>
    </source>
</evidence>
<name>A0A947DE50_9CYAN</name>
<dbReference type="EMBL" id="JADOES010000008">
    <property type="protein sequence ID" value="MBT9314928.1"/>
    <property type="molecule type" value="Genomic_DNA"/>
</dbReference>
<dbReference type="SUPFAM" id="SSF47928">
    <property type="entry name" value="N-terminal domain of the delta subunit of the F1F0-ATP synthase"/>
    <property type="match status" value="1"/>
</dbReference>
<dbReference type="InterPro" id="IPR000711">
    <property type="entry name" value="ATPase_OSCP/dsu"/>
</dbReference>
<dbReference type="GO" id="GO:0046933">
    <property type="term" value="F:proton-transporting ATP synthase activity, rotational mechanism"/>
    <property type="evidence" value="ECO:0007669"/>
    <property type="project" value="UniProtKB-UniRule"/>
</dbReference>
<protein>
    <recommendedName>
        <fullName evidence="8">ATP synthase subunit delta</fullName>
    </recommendedName>
    <alternativeName>
        <fullName evidence="8">ATP synthase F(1) sector subunit delta</fullName>
    </alternativeName>
    <alternativeName>
        <fullName evidence="8">F-type ATPase subunit delta</fullName>
        <shortName evidence="8">F-ATPase subunit delta</shortName>
    </alternativeName>
</protein>
<keyword evidence="2 8" id="KW-0813">Transport</keyword>
<evidence type="ECO:0000256" key="4">
    <source>
        <dbReference type="ARBA" id="ARBA00023065"/>
    </source>
</evidence>
<proteinExistence type="inferred from homology"/>
<dbReference type="PRINTS" id="PR00125">
    <property type="entry name" value="ATPASEDELTA"/>
</dbReference>
<evidence type="ECO:0000256" key="3">
    <source>
        <dbReference type="ARBA" id="ARBA00022781"/>
    </source>
</evidence>
<dbReference type="InterPro" id="IPR026015">
    <property type="entry name" value="ATP_synth_OSCP/delta_N_sf"/>
</dbReference>
<gene>
    <name evidence="8" type="primary">atpH</name>
    <name evidence="8" type="synonym">atpD</name>
    <name evidence="9" type="ORF">IXB50_05780</name>
</gene>
<evidence type="ECO:0000256" key="6">
    <source>
        <dbReference type="ARBA" id="ARBA00023196"/>
    </source>
</evidence>
<dbReference type="AlphaFoldDB" id="A0A947DE50"/>
<keyword evidence="4 8" id="KW-0406">Ion transport</keyword>
<dbReference type="HAMAP" id="MF_01416">
    <property type="entry name" value="ATP_synth_delta_bact"/>
    <property type="match status" value="1"/>
</dbReference>
<accession>A0A947DE50</accession>
<reference evidence="9" key="2">
    <citation type="journal article" date="2021" name="Mar. Drugs">
        <title>Genome Reduction and Secondary Metabolism of the Marine Sponge-Associated Cyanobacterium Leptothoe.</title>
        <authorList>
            <person name="Konstantinou D."/>
            <person name="Popin R.V."/>
            <person name="Fewer D.P."/>
            <person name="Sivonen K."/>
            <person name="Gkelis S."/>
        </authorList>
    </citation>
    <scope>NUCLEOTIDE SEQUENCE</scope>
    <source>
        <strain evidence="9">TAU-MAC 1115</strain>
    </source>
</reference>
<comment type="subcellular location">
    <subcellularLocation>
        <location evidence="8">Cellular thylakoid membrane</location>
        <topology evidence="8">Peripheral membrane protein</topology>
    </subcellularLocation>
    <subcellularLocation>
        <location evidence="1">Membrane</location>
    </subcellularLocation>
</comment>
<keyword evidence="10" id="KW-1185">Reference proteome</keyword>
<comment type="caution">
    <text evidence="9">The sequence shown here is derived from an EMBL/GenBank/DDBJ whole genome shotgun (WGS) entry which is preliminary data.</text>
</comment>
<keyword evidence="8" id="KW-0793">Thylakoid</keyword>
<dbReference type="RefSeq" id="WP_215608002.1">
    <property type="nucleotide sequence ID" value="NZ_JADOES010000008.1"/>
</dbReference>
<dbReference type="NCBIfam" id="TIGR01145">
    <property type="entry name" value="ATP_synt_delta"/>
    <property type="match status" value="1"/>
</dbReference>
<keyword evidence="3 8" id="KW-0375">Hydrogen ion transport</keyword>
<dbReference type="GO" id="GO:0045259">
    <property type="term" value="C:proton-transporting ATP synthase complex"/>
    <property type="evidence" value="ECO:0007669"/>
    <property type="project" value="UniProtKB-KW"/>
</dbReference>
<comment type="function">
    <text evidence="8">This protein is part of the stalk that links CF(0) to CF(1). It either transmits conformational changes from CF(0) to CF(1) or is implicated in proton conduction.</text>
</comment>
<evidence type="ECO:0000256" key="2">
    <source>
        <dbReference type="ARBA" id="ARBA00022448"/>
    </source>
</evidence>
<dbReference type="Proteomes" id="UP000717364">
    <property type="component" value="Unassembled WGS sequence"/>
</dbReference>
<dbReference type="InterPro" id="IPR020781">
    <property type="entry name" value="ATPase_OSCP/d_CS"/>
</dbReference>
<comment type="function">
    <text evidence="8">F(1)F(0) ATP synthase produces ATP from ADP in the presence of a proton or sodium gradient. F-type ATPases consist of two structural domains, F(1) containing the extramembraneous catalytic core and F(0) containing the membrane proton channel, linked together by a central stalk and a peripheral stalk. During catalysis, ATP synthesis in the catalytic domain of F(1) is coupled via a rotary mechanism of the central stalk subunits to proton translocation.</text>
</comment>
<evidence type="ECO:0000256" key="7">
    <source>
        <dbReference type="ARBA" id="ARBA00023310"/>
    </source>
</evidence>
<sequence length="185" mass="20186">MKDSVVIEGIVSPYAQALLSVAQSNDLTDRFGQDASFLTELLSVSPDLGQLLENPIINPDIKKNVLMQLAGEQVHPTMLNFLKFLVDRGRIPFLVRICAQYQELLRQLNKAVLAEVTSAVALSDHQKEEIRQKVLAMTGASQVDLSTSLDPELIGGVVIKVGSQVVDASLRGQLRRISLLLNSPA</sequence>
<dbReference type="Gene3D" id="1.10.520.20">
    <property type="entry name" value="N-terminal domain of the delta subunit of the F1F0-ATP synthase"/>
    <property type="match status" value="1"/>
</dbReference>
<evidence type="ECO:0000313" key="10">
    <source>
        <dbReference type="Proteomes" id="UP000717364"/>
    </source>
</evidence>
<evidence type="ECO:0000256" key="1">
    <source>
        <dbReference type="ARBA" id="ARBA00004370"/>
    </source>
</evidence>
<reference evidence="9" key="1">
    <citation type="submission" date="2020-11" db="EMBL/GenBank/DDBJ databases">
        <authorList>
            <person name="Konstantinou D."/>
            <person name="Gkelis S."/>
            <person name="Popin R."/>
            <person name="Fewer D."/>
            <person name="Sivonen K."/>
        </authorList>
    </citation>
    <scope>NUCLEOTIDE SEQUENCE</scope>
    <source>
        <strain evidence="9">TAU-MAC 1115</strain>
    </source>
</reference>
<dbReference type="GO" id="GO:0031676">
    <property type="term" value="C:plasma membrane-derived thylakoid membrane"/>
    <property type="evidence" value="ECO:0007669"/>
    <property type="project" value="UniProtKB-SubCell"/>
</dbReference>